<gene>
    <name evidence="1" type="primary">spkB</name>
    <name evidence="1" type="ORF">BSF38_00620</name>
</gene>
<dbReference type="EMBL" id="CP019082">
    <property type="protein sequence ID" value="APW59205.1"/>
    <property type="molecule type" value="Genomic_DNA"/>
</dbReference>
<sequence>MSIHPMYRRWKTKPFAFVEAESPAQALELASRGGVDLTYADLRGLVAPRSFLPGADLRGVDLAASDLPGAYLRKADLRSANLVGANLANSSIREADLRKADLCDADLRRADLRDARFNGADLRGVQLTGARLDGAVIDWRWSAFAVELLRRDVDCRGDAFHVVVELAFEDDDRPFGWLRTLVRKAGVIEWAFPLLGRAIVPGDNAPELLRRLAADTLIDAATAAGPPASQHLWTRRKSLT</sequence>
<keyword evidence="1" id="KW-0418">Kinase</keyword>
<evidence type="ECO:0000313" key="2">
    <source>
        <dbReference type="Proteomes" id="UP000186309"/>
    </source>
</evidence>
<reference evidence="2" key="1">
    <citation type="submission" date="2016-12" db="EMBL/GenBank/DDBJ databases">
        <title>Comparative genomics of four Isosphaeraceae planctomycetes: a common pool of plasmids and glycoside hydrolase genes.</title>
        <authorList>
            <person name="Ivanova A."/>
        </authorList>
    </citation>
    <scope>NUCLEOTIDE SEQUENCE [LARGE SCALE GENOMIC DNA]</scope>
    <source>
        <strain evidence="2">PX4</strain>
    </source>
</reference>
<dbReference type="EC" id="2.7.11.1" evidence="1"/>
<dbReference type="InterPro" id="IPR051082">
    <property type="entry name" value="Pentapeptide-BTB/POZ_domain"/>
</dbReference>
<proteinExistence type="predicted"/>
<dbReference type="Pfam" id="PF00805">
    <property type="entry name" value="Pentapeptide"/>
    <property type="match status" value="1"/>
</dbReference>
<evidence type="ECO:0000313" key="1">
    <source>
        <dbReference type="EMBL" id="APW59205.1"/>
    </source>
</evidence>
<dbReference type="SUPFAM" id="SSF141571">
    <property type="entry name" value="Pentapeptide repeat-like"/>
    <property type="match status" value="1"/>
</dbReference>
<dbReference type="KEGG" id="pbor:BSF38_00620"/>
<keyword evidence="2" id="KW-1185">Reference proteome</keyword>
<dbReference type="InterPro" id="IPR001646">
    <property type="entry name" value="5peptide_repeat"/>
</dbReference>
<dbReference type="RefSeq" id="WP_076343414.1">
    <property type="nucleotide sequence ID" value="NZ_CP019082.1"/>
</dbReference>
<dbReference type="STRING" id="1387353.BSF38_00620"/>
<dbReference type="AlphaFoldDB" id="A0A1U7CJT8"/>
<accession>A0A1U7CJT8</accession>
<keyword evidence="1" id="KW-0808">Transferase</keyword>
<dbReference type="PANTHER" id="PTHR14136:SF17">
    <property type="entry name" value="BTB_POZ DOMAIN-CONTAINING PROTEIN KCTD9"/>
    <property type="match status" value="1"/>
</dbReference>
<protein>
    <submittedName>
        <fullName evidence="1">Serine/threonine-protein kinase B</fullName>
        <ecNumber evidence="1">2.7.11.1</ecNumber>
    </submittedName>
</protein>
<name>A0A1U7CJT8_9BACT</name>
<organism evidence="1 2">
    <name type="scientific">Paludisphaera borealis</name>
    <dbReference type="NCBI Taxonomy" id="1387353"/>
    <lineage>
        <taxon>Bacteria</taxon>
        <taxon>Pseudomonadati</taxon>
        <taxon>Planctomycetota</taxon>
        <taxon>Planctomycetia</taxon>
        <taxon>Isosphaerales</taxon>
        <taxon>Isosphaeraceae</taxon>
        <taxon>Paludisphaera</taxon>
    </lineage>
</organism>
<dbReference type="Proteomes" id="UP000186309">
    <property type="component" value="Chromosome"/>
</dbReference>
<dbReference type="Gene3D" id="2.160.20.80">
    <property type="entry name" value="E3 ubiquitin-protein ligase SopA"/>
    <property type="match status" value="1"/>
</dbReference>
<dbReference type="GO" id="GO:0004674">
    <property type="term" value="F:protein serine/threonine kinase activity"/>
    <property type="evidence" value="ECO:0007669"/>
    <property type="project" value="UniProtKB-EC"/>
</dbReference>
<dbReference type="PANTHER" id="PTHR14136">
    <property type="entry name" value="BTB_POZ DOMAIN-CONTAINING PROTEIN KCTD9"/>
    <property type="match status" value="1"/>
</dbReference>